<keyword evidence="7 9" id="KW-0408">Iron</keyword>
<dbReference type="PANTHER" id="PTHR35008">
    <property type="entry name" value="BLL4482 PROTEIN-RELATED"/>
    <property type="match status" value="1"/>
</dbReference>
<dbReference type="RefSeq" id="WP_209767589.1">
    <property type="nucleotide sequence ID" value="NZ_JAGINP010000012.1"/>
</dbReference>
<comment type="subcellular location">
    <subcellularLocation>
        <location evidence="1">Cell membrane</location>
    </subcellularLocation>
</comment>
<gene>
    <name evidence="11" type="ORF">J2851_003442</name>
</gene>
<feature type="domain" description="Cytochrome c" evidence="10">
    <location>
        <begin position="319"/>
        <end position="406"/>
    </location>
</feature>
<feature type="domain" description="Cytochrome c" evidence="10">
    <location>
        <begin position="44"/>
        <end position="147"/>
    </location>
</feature>
<keyword evidence="11" id="KW-0560">Oxidoreductase</keyword>
<dbReference type="EMBL" id="JAGINP010000012">
    <property type="protein sequence ID" value="MBP2293658.1"/>
    <property type="molecule type" value="Genomic_DNA"/>
</dbReference>
<evidence type="ECO:0000256" key="2">
    <source>
        <dbReference type="ARBA" id="ARBA00022475"/>
    </source>
</evidence>
<feature type="domain" description="Cytochrome c" evidence="10">
    <location>
        <begin position="189"/>
        <end position="296"/>
    </location>
</feature>
<evidence type="ECO:0000313" key="11">
    <source>
        <dbReference type="EMBL" id="MBP2293658.1"/>
    </source>
</evidence>
<sequence length="429" mass="44703">MTPLRTAAALAALAVAGLAGFAVVAWKPEIAPIRRPAAGDFTPDEVRRGATLATLGDCAVCHTAEDGVIYAGGRPLATPFGTLYATNITPDEATGIGRWSKDAFKRAMRDGVARDGSHLYPALPYDHYTHVTDGDLDALYAYLMTRPAVSAKAPENSLIPPLGFRPLLAGWKLLFLETGGIAPDPAQSDAWNRGRYLVEGLGHCGSCHTPRNLAGAEMRSKAFAGGVAEGWNAPPLDGSNAAARGWTADTLYAYLRTGLSPRQGAAAGPMEPVVHGLSTAPEEDVRAIATYIGSVMGLKAPAQPTPVSPPVDRAAEAAREHPNGAALFAGACAGCHGDGAPMVAQGRPPLSHVDAVQADDPRNAVQAILQGLKPSSGGAGPYMPPFRDNLTDAQVAQIAAYVRTRFSEKPAWPKLADAVAEAKREGSPQ</sequence>
<reference evidence="11 12" key="1">
    <citation type="submission" date="2021-03" db="EMBL/GenBank/DDBJ databases">
        <title>Genomic Encyclopedia of Type Strains, Phase III (KMG-III): the genomes of soil and plant-associated and newly described type strains.</title>
        <authorList>
            <person name="Whitman W."/>
        </authorList>
    </citation>
    <scope>NUCLEOTIDE SEQUENCE [LARGE SCALE GENOMIC DNA]</scope>
    <source>
        <strain evidence="11 12">IMMIB AFH-6</strain>
    </source>
</reference>
<keyword evidence="6" id="KW-0677">Repeat</keyword>
<dbReference type="PIRSF" id="PIRSF000018">
    <property type="entry name" value="Mb_ADH_cyt_c"/>
    <property type="match status" value="1"/>
</dbReference>
<keyword evidence="3 9" id="KW-0349">Heme</keyword>
<dbReference type="Proteomes" id="UP000781958">
    <property type="component" value="Unassembled WGS sequence"/>
</dbReference>
<keyword evidence="8" id="KW-0472">Membrane</keyword>
<keyword evidence="4 9" id="KW-0479">Metal-binding</keyword>
<dbReference type="EC" id="1.17.2.1" evidence="11"/>
<dbReference type="Pfam" id="PF13442">
    <property type="entry name" value="Cytochrome_CBB3"/>
    <property type="match status" value="1"/>
</dbReference>
<dbReference type="InterPro" id="IPR051459">
    <property type="entry name" value="Cytochrome_c-type_DH"/>
</dbReference>
<evidence type="ECO:0000256" key="9">
    <source>
        <dbReference type="PROSITE-ProRule" id="PRU00433"/>
    </source>
</evidence>
<dbReference type="InterPro" id="IPR014353">
    <property type="entry name" value="Membr-bd_ADH_cyt_c"/>
</dbReference>
<evidence type="ECO:0000259" key="10">
    <source>
        <dbReference type="PROSITE" id="PS51007"/>
    </source>
</evidence>
<evidence type="ECO:0000256" key="5">
    <source>
        <dbReference type="ARBA" id="ARBA00022729"/>
    </source>
</evidence>
<dbReference type="GO" id="GO:0016491">
    <property type="term" value="F:oxidoreductase activity"/>
    <property type="evidence" value="ECO:0007669"/>
    <property type="project" value="UniProtKB-KW"/>
</dbReference>
<accession>A0ABS4SM69</accession>
<dbReference type="PROSITE" id="PS51007">
    <property type="entry name" value="CYTC"/>
    <property type="match status" value="3"/>
</dbReference>
<evidence type="ECO:0000256" key="3">
    <source>
        <dbReference type="ARBA" id="ARBA00022617"/>
    </source>
</evidence>
<proteinExistence type="predicted"/>
<evidence type="ECO:0000256" key="7">
    <source>
        <dbReference type="ARBA" id="ARBA00023004"/>
    </source>
</evidence>
<dbReference type="Gene3D" id="1.10.760.10">
    <property type="entry name" value="Cytochrome c-like domain"/>
    <property type="match status" value="3"/>
</dbReference>
<organism evidence="11 12">
    <name type="scientific">Azospirillum rugosum</name>
    <dbReference type="NCBI Taxonomy" id="416170"/>
    <lineage>
        <taxon>Bacteria</taxon>
        <taxon>Pseudomonadati</taxon>
        <taxon>Pseudomonadota</taxon>
        <taxon>Alphaproteobacteria</taxon>
        <taxon>Rhodospirillales</taxon>
        <taxon>Azospirillaceae</taxon>
        <taxon>Azospirillum</taxon>
    </lineage>
</organism>
<comment type="caution">
    <text evidence="11">The sequence shown here is derived from an EMBL/GenBank/DDBJ whole genome shotgun (WGS) entry which is preliminary data.</text>
</comment>
<dbReference type="Pfam" id="PF00034">
    <property type="entry name" value="Cytochrom_C"/>
    <property type="match status" value="1"/>
</dbReference>
<dbReference type="InterPro" id="IPR009056">
    <property type="entry name" value="Cyt_c-like_dom"/>
</dbReference>
<evidence type="ECO:0000256" key="1">
    <source>
        <dbReference type="ARBA" id="ARBA00004236"/>
    </source>
</evidence>
<protein>
    <submittedName>
        <fullName evidence="11">Nicotinate dehydrogenase subunit B</fullName>
        <ecNumber evidence="11">1.17.2.1</ecNumber>
    </submittedName>
</protein>
<dbReference type="InterPro" id="IPR036909">
    <property type="entry name" value="Cyt_c-like_dom_sf"/>
</dbReference>
<dbReference type="SUPFAM" id="SSF46626">
    <property type="entry name" value="Cytochrome c"/>
    <property type="match status" value="3"/>
</dbReference>
<keyword evidence="12" id="KW-1185">Reference proteome</keyword>
<keyword evidence="5" id="KW-0732">Signal</keyword>
<evidence type="ECO:0000256" key="4">
    <source>
        <dbReference type="ARBA" id="ARBA00022723"/>
    </source>
</evidence>
<keyword evidence="2" id="KW-1003">Cell membrane</keyword>
<evidence type="ECO:0000256" key="8">
    <source>
        <dbReference type="ARBA" id="ARBA00023136"/>
    </source>
</evidence>
<evidence type="ECO:0000313" key="12">
    <source>
        <dbReference type="Proteomes" id="UP000781958"/>
    </source>
</evidence>
<dbReference type="PANTHER" id="PTHR35008:SF8">
    <property type="entry name" value="ALCOHOL DEHYDROGENASE CYTOCHROME C SUBUNIT"/>
    <property type="match status" value="1"/>
</dbReference>
<evidence type="ECO:0000256" key="6">
    <source>
        <dbReference type="ARBA" id="ARBA00022737"/>
    </source>
</evidence>
<name>A0ABS4SM69_9PROT</name>